<reference evidence="3 4" key="1">
    <citation type="journal article" date="2003" name="Nature">
        <title>The genome sequence of the filamentous fungus Neurospora crassa.</title>
        <authorList>
            <person name="Galagan J.E."/>
            <person name="Calvo S.E."/>
            <person name="Borkovich K.A."/>
            <person name="Selker E.U."/>
            <person name="Read N.D."/>
            <person name="Jaffe D."/>
            <person name="FitzHugh W."/>
            <person name="Ma L.J."/>
            <person name="Smirnov S."/>
            <person name="Purcell S."/>
            <person name="Rehman B."/>
            <person name="Elkins T."/>
            <person name="Engels R."/>
            <person name="Wang S."/>
            <person name="Nielsen C.B."/>
            <person name="Butler J."/>
            <person name="Endrizzi M."/>
            <person name="Qui D."/>
            <person name="Ianakiev P."/>
            <person name="Bell-Pedersen D."/>
            <person name="Nelson M.A."/>
            <person name="Werner-Washburne M."/>
            <person name="Selitrennikoff C.P."/>
            <person name="Kinsey J.A."/>
            <person name="Braun E.L."/>
            <person name="Zelter A."/>
            <person name="Schulte U."/>
            <person name="Kothe G.O."/>
            <person name="Jedd G."/>
            <person name="Mewes W."/>
            <person name="Staben C."/>
            <person name="Marcotte E."/>
            <person name="Greenberg D."/>
            <person name="Roy A."/>
            <person name="Foley K."/>
            <person name="Naylor J."/>
            <person name="Stange-Thomann N."/>
            <person name="Barrett R."/>
            <person name="Gnerre S."/>
            <person name="Kamal M."/>
            <person name="Kamvysselis M."/>
            <person name="Mauceli E."/>
            <person name="Bielke C."/>
            <person name="Rudd S."/>
            <person name="Frishman D."/>
            <person name="Krystofova S."/>
            <person name="Rasmussen C."/>
            <person name="Metzenberg R.L."/>
            <person name="Perkins D.D."/>
            <person name="Kroken S."/>
            <person name="Cogoni C."/>
            <person name="Macino G."/>
            <person name="Catcheside D."/>
            <person name="Li W."/>
            <person name="Pratt R.J."/>
            <person name="Osmani S.A."/>
            <person name="DeSouza C.P."/>
            <person name="Glass L."/>
            <person name="Orbach M.J."/>
            <person name="Berglund J.A."/>
            <person name="Voelker R."/>
            <person name="Yarden O."/>
            <person name="Plamann M."/>
            <person name="Seiler S."/>
            <person name="Dunlap J."/>
            <person name="Radford A."/>
            <person name="Aramayo R."/>
            <person name="Natvig D.O."/>
            <person name="Alex L.A."/>
            <person name="Mannhaupt G."/>
            <person name="Ebbole D.J."/>
            <person name="Freitag M."/>
            <person name="Paulsen I."/>
            <person name="Sachs M.S."/>
            <person name="Lander E.S."/>
            <person name="Nusbaum C."/>
            <person name="Birren B."/>
        </authorList>
    </citation>
    <scope>NUCLEOTIDE SEQUENCE [LARGE SCALE GENOMIC DNA]</scope>
    <source>
        <strain evidence="4">ATCC 24698 / 74-OR23-1A / CBS 708.71 / DSM 1257 / FGSC 987</strain>
    </source>
</reference>
<dbReference type="GO" id="GO:0031267">
    <property type="term" value="F:small GTPase binding"/>
    <property type="evidence" value="ECO:0007669"/>
    <property type="project" value="InterPro"/>
</dbReference>
<feature type="compositionally biased region" description="Low complexity" evidence="1">
    <location>
        <begin position="442"/>
        <end position="466"/>
    </location>
</feature>
<dbReference type="InterPro" id="IPR016024">
    <property type="entry name" value="ARM-type_fold"/>
</dbReference>
<feature type="region of interest" description="Disordered" evidence="1">
    <location>
        <begin position="539"/>
        <end position="643"/>
    </location>
</feature>
<dbReference type="PaxDb" id="5141-EFNCRP00000001550"/>
<feature type="region of interest" description="Disordered" evidence="1">
    <location>
        <begin position="866"/>
        <end position="921"/>
    </location>
</feature>
<proteinExistence type="predicted"/>
<dbReference type="AlphaFoldDB" id="Q7S209"/>
<dbReference type="SMART" id="SM01140">
    <property type="entry name" value="Drf_GBD"/>
    <property type="match status" value="1"/>
</dbReference>
<feature type="compositionally biased region" description="Low complexity" evidence="1">
    <location>
        <begin position="28"/>
        <end position="64"/>
    </location>
</feature>
<feature type="compositionally biased region" description="Low complexity" evidence="1">
    <location>
        <begin position="379"/>
        <end position="391"/>
    </location>
</feature>
<organism evidence="3 4">
    <name type="scientific">Neurospora crassa (strain ATCC 24698 / 74-OR23-1A / CBS 708.71 / DSM 1257 / FGSC 987)</name>
    <dbReference type="NCBI Taxonomy" id="367110"/>
    <lineage>
        <taxon>Eukaryota</taxon>
        <taxon>Fungi</taxon>
        <taxon>Dikarya</taxon>
        <taxon>Ascomycota</taxon>
        <taxon>Pezizomycotina</taxon>
        <taxon>Sordariomycetes</taxon>
        <taxon>Sordariomycetidae</taxon>
        <taxon>Sordariales</taxon>
        <taxon>Sordariaceae</taxon>
        <taxon>Neurospora</taxon>
    </lineage>
</organism>
<feature type="compositionally biased region" description="Basic and acidic residues" evidence="1">
    <location>
        <begin position="171"/>
        <end position="180"/>
    </location>
</feature>
<feature type="region of interest" description="Disordered" evidence="1">
    <location>
        <begin position="166"/>
        <end position="486"/>
    </location>
</feature>
<feature type="compositionally biased region" description="Low complexity" evidence="1">
    <location>
        <begin position="597"/>
        <end position="607"/>
    </location>
</feature>
<dbReference type="GeneID" id="3874787"/>
<evidence type="ECO:0000313" key="4">
    <source>
        <dbReference type="Proteomes" id="UP000001805"/>
    </source>
</evidence>
<dbReference type="Pfam" id="PF06371">
    <property type="entry name" value="Drf_GBD"/>
    <property type="match status" value="1"/>
</dbReference>
<dbReference type="GO" id="GO:0030036">
    <property type="term" value="P:actin cytoskeleton organization"/>
    <property type="evidence" value="ECO:0007669"/>
    <property type="project" value="InterPro"/>
</dbReference>
<feature type="compositionally biased region" description="Basic and acidic residues" evidence="1">
    <location>
        <begin position="574"/>
        <end position="590"/>
    </location>
</feature>
<dbReference type="InterPro" id="IPR010473">
    <property type="entry name" value="GTPase-bd"/>
</dbReference>
<dbReference type="RefSeq" id="XP_958640.1">
    <property type="nucleotide sequence ID" value="XM_953547.2"/>
</dbReference>
<feature type="compositionally biased region" description="Low complexity" evidence="1">
    <location>
        <begin position="409"/>
        <end position="435"/>
    </location>
</feature>
<feature type="compositionally biased region" description="Basic and acidic residues" evidence="1">
    <location>
        <begin position="196"/>
        <end position="205"/>
    </location>
</feature>
<protein>
    <recommendedName>
        <fullName evidence="2">Formin GTPase-binding domain-containing protein</fullName>
    </recommendedName>
</protein>
<dbReference type="HOGENOM" id="CLU_008022_0_0_1"/>
<dbReference type="KEGG" id="ncr:NCU05987"/>
<dbReference type="OrthoDB" id="2155261at2759"/>
<dbReference type="STRING" id="367110.Q7S209"/>
<feature type="compositionally biased region" description="Basic and acidic residues" evidence="1">
    <location>
        <begin position="362"/>
        <end position="377"/>
    </location>
</feature>
<sequence length="1123" mass="123115">MPPAADLYGGVSAYRSGSGDGMRDRNYNNNNNNNNSDNSDNNNNNNDLPPFFPLQNQNQVQPQQRPKSSYLRQLMSHKRSNTVGAGQVQLPPAVFSTDFQKSSDSDRDHVMSSSAASLVDPDSPELLRPPNKIHPDLVAQRHSCDMNLTGYQRHQFAAALCELRPNQLDDQPPRSPEKKSNPFATISLKSPFGLRDSSKASKNKGDQSPTKPKKVKSAANIGQLLRPKSDKNLRQQEQEEEENSRRRNKDKENRAPSAIDTSPPPPIYAQFARGSPFALPPELNSSTKPVPSPLDYRNPFWDSGKPLPADPERPGTGGTRSSIAESQHLKSEAENRERDRNNSRSKSRPKTFHQYFASNSQQDEKRTPSDSSTDTRYKQPQSDNQNQSSPQEKQERSWKRQTWATAKTSDLAAGGSSGSDRSSQRLNVKSMFSSSGNGGGSSSSAGGERSKSGATAAATAAAAAATQSTSMERQQSAPPLLQQHIDPKDIDKHLEAMLDRRNIPENQRYKMRNLNDTIKLEFIRQDWAEMQAKMVNQNASNTSLEKGGNAGSVNGGAGSEREDQQQQQQSSSSSRREDGNGKDKDNERTGRTKKKGFGLSLGKGAASKAQSSPTKSIGRHFRSKSNDSSMNERPSFGDVNGNSGGNGVGGFLGMKGGKSQQVPADFVAYLQKVHKPELVEVGKLHKLRLLLRNETVAWTEEFIKQGGMKEIVDLLHRIMAVEWREEHEDALLHENLLCLKALCTTALALQYLHTIHATLFPALLHLIFDPEKKGPSEFTTRNIITSILLTYIECATPQERITRAQTILQFLRDPETEEEKKPVNFILEMRRERPYRVWCKEAVSVTKEVFWIFLHNMNIVSLPPADSSLSGSSGAGGGSSGINGEQKDTQQQQQQLYQAGIIDPSALTRNDTESGGEDSETATPAQLAYMSRHFPQERPPVPAAPYVGGVEWDATNYLASHLDLMNAIIACTGPTATERNALRAQLRISGWERCLGGSLRMCKEKFYGSVHDGLRTWVAAAAEDGWDVRDVRFGPPPEGRGYSPMKKTPGKKPREEAPPKIEIPKLDFHIGGADSPGIGVSPGGLGVGMVAASVANINGNGGGGGRSPMPVSPAVRAPDYWLS</sequence>
<dbReference type="VEuPathDB" id="FungiDB:NCU05987"/>
<dbReference type="EMBL" id="CM002241">
    <property type="protein sequence ID" value="EAA29404.1"/>
    <property type="molecule type" value="Genomic_DNA"/>
</dbReference>
<evidence type="ECO:0000259" key="2">
    <source>
        <dbReference type="SMART" id="SM01140"/>
    </source>
</evidence>
<dbReference type="GO" id="GO:0003779">
    <property type="term" value="F:actin binding"/>
    <property type="evidence" value="ECO:0007669"/>
    <property type="project" value="InterPro"/>
</dbReference>
<feature type="region of interest" description="Disordered" evidence="1">
    <location>
        <begin position="1"/>
        <end position="68"/>
    </location>
</feature>
<name>Q7S209_NEUCR</name>
<accession>Q7S209</accession>
<feature type="domain" description="Formin GTPase-binding" evidence="2">
    <location>
        <begin position="482"/>
        <end position="791"/>
    </location>
</feature>
<keyword evidence="4" id="KW-1185">Reference proteome</keyword>
<gene>
    <name evidence="3" type="ORF">NCU05987</name>
</gene>
<evidence type="ECO:0000313" key="3">
    <source>
        <dbReference type="EMBL" id="EAA29404.1"/>
    </source>
</evidence>
<feature type="compositionally biased region" description="Polar residues" evidence="1">
    <location>
        <begin position="467"/>
        <end position="477"/>
    </location>
</feature>
<feature type="region of interest" description="Disordered" evidence="1">
    <location>
        <begin position="97"/>
        <end position="132"/>
    </location>
</feature>
<dbReference type="Proteomes" id="UP000001805">
    <property type="component" value="Chromosome 5, Linkage Group VI"/>
</dbReference>
<dbReference type="InParanoid" id="Q7S209"/>
<feature type="compositionally biased region" description="Basic and acidic residues" evidence="1">
    <location>
        <begin position="327"/>
        <end position="342"/>
    </location>
</feature>
<feature type="compositionally biased region" description="Gly residues" evidence="1">
    <location>
        <begin position="548"/>
        <end position="558"/>
    </location>
</feature>
<feature type="compositionally biased region" description="Basic and acidic residues" evidence="1">
    <location>
        <begin position="227"/>
        <end position="254"/>
    </location>
</feature>
<evidence type="ECO:0000256" key="1">
    <source>
        <dbReference type="SAM" id="MobiDB-lite"/>
    </source>
</evidence>
<dbReference type="SUPFAM" id="SSF48371">
    <property type="entry name" value="ARM repeat"/>
    <property type="match status" value="1"/>
</dbReference>
<feature type="region of interest" description="Disordered" evidence="1">
    <location>
        <begin position="1033"/>
        <end position="1058"/>
    </location>
</feature>
<dbReference type="Gene3D" id="1.25.10.10">
    <property type="entry name" value="Leucine-rich Repeat Variant"/>
    <property type="match status" value="1"/>
</dbReference>
<feature type="compositionally biased region" description="Basic and acidic residues" evidence="1">
    <location>
        <begin position="101"/>
        <end position="110"/>
    </location>
</feature>
<dbReference type="InterPro" id="IPR011989">
    <property type="entry name" value="ARM-like"/>
</dbReference>
<feature type="region of interest" description="Disordered" evidence="1">
    <location>
        <begin position="1101"/>
        <end position="1123"/>
    </location>
</feature>